<dbReference type="Gene3D" id="1.10.10.60">
    <property type="entry name" value="Homeodomain-like"/>
    <property type="match status" value="2"/>
</dbReference>
<keyword evidence="7" id="KW-1185">Reference proteome</keyword>
<dbReference type="GeneID" id="90539973"/>
<dbReference type="KEGG" id="vnx:VNE69_01108"/>
<gene>
    <name evidence="6" type="ORF">VNE69_01108</name>
</gene>
<dbReference type="SMART" id="SM00717">
    <property type="entry name" value="SANT"/>
    <property type="match status" value="2"/>
</dbReference>
<evidence type="ECO:0000256" key="1">
    <source>
        <dbReference type="ARBA" id="ARBA00022737"/>
    </source>
</evidence>
<dbReference type="GO" id="GO:0005634">
    <property type="term" value="C:nucleus"/>
    <property type="evidence" value="ECO:0007669"/>
    <property type="project" value="TreeGrafter"/>
</dbReference>
<reference evidence="6" key="1">
    <citation type="journal article" date="2024" name="BMC Genomics">
        <title>Functional annotation of a divergent genome using sequence and structure-based similarity.</title>
        <authorList>
            <person name="Svedberg D."/>
            <person name="Winiger R.R."/>
            <person name="Berg A."/>
            <person name="Sharma H."/>
            <person name="Tellgren-Roth C."/>
            <person name="Debrunner-Vossbrinck B.A."/>
            <person name="Vossbrinck C.R."/>
            <person name="Barandun J."/>
        </authorList>
    </citation>
    <scope>NUCLEOTIDE SEQUENCE</scope>
    <source>
        <strain evidence="6">Illinois isolate</strain>
    </source>
</reference>
<dbReference type="PROSITE" id="PS50090">
    <property type="entry name" value="MYB_LIKE"/>
    <property type="match status" value="2"/>
</dbReference>
<dbReference type="PANTHER" id="PTHR45614:SF25">
    <property type="entry name" value="MYB PROTEIN"/>
    <property type="match status" value="1"/>
</dbReference>
<organism evidence="6 7">
    <name type="scientific">Vairimorpha necatrix</name>
    <dbReference type="NCBI Taxonomy" id="6039"/>
    <lineage>
        <taxon>Eukaryota</taxon>
        <taxon>Fungi</taxon>
        <taxon>Fungi incertae sedis</taxon>
        <taxon>Microsporidia</taxon>
        <taxon>Nosematidae</taxon>
        <taxon>Vairimorpha</taxon>
    </lineage>
</organism>
<dbReference type="InterPro" id="IPR001005">
    <property type="entry name" value="SANT/Myb"/>
</dbReference>
<feature type="domain" description="HTH myb-type" evidence="5">
    <location>
        <begin position="1"/>
        <end position="56"/>
    </location>
</feature>
<dbReference type="CDD" id="cd00167">
    <property type="entry name" value="SANT"/>
    <property type="match status" value="2"/>
</dbReference>
<dbReference type="GO" id="GO:0000981">
    <property type="term" value="F:DNA-binding transcription factor activity, RNA polymerase II-specific"/>
    <property type="evidence" value="ECO:0007669"/>
    <property type="project" value="TreeGrafter"/>
</dbReference>
<dbReference type="FunFam" id="1.10.10.60:FF:000010">
    <property type="entry name" value="Transcriptional activator Myb isoform A"/>
    <property type="match status" value="1"/>
</dbReference>
<feature type="domain" description="Myb-like" evidence="4">
    <location>
        <begin position="53"/>
        <end position="103"/>
    </location>
</feature>
<proteinExistence type="predicted"/>
<feature type="domain" description="Myb-like" evidence="4">
    <location>
        <begin position="1"/>
        <end position="52"/>
    </location>
</feature>
<dbReference type="RefSeq" id="XP_065328314.1">
    <property type="nucleotide sequence ID" value="XM_065472242.1"/>
</dbReference>
<dbReference type="InterPro" id="IPR009057">
    <property type="entry name" value="Homeodomain-like_sf"/>
</dbReference>
<keyword evidence="2" id="KW-0238">DNA-binding</keyword>
<dbReference type="EMBL" id="CP142726">
    <property type="protein sequence ID" value="WUR02169.1"/>
    <property type="molecule type" value="Genomic_DNA"/>
</dbReference>
<evidence type="ECO:0000256" key="3">
    <source>
        <dbReference type="SAM" id="MobiDB-lite"/>
    </source>
</evidence>
<dbReference type="AlphaFoldDB" id="A0AAX4J883"/>
<dbReference type="GO" id="GO:0045944">
    <property type="term" value="P:positive regulation of transcription by RNA polymerase II"/>
    <property type="evidence" value="ECO:0007669"/>
    <property type="project" value="TreeGrafter"/>
</dbReference>
<name>A0AAX4J883_9MICR</name>
<dbReference type="GO" id="GO:0000278">
    <property type="term" value="P:mitotic cell cycle"/>
    <property type="evidence" value="ECO:0007669"/>
    <property type="project" value="TreeGrafter"/>
</dbReference>
<evidence type="ECO:0000313" key="6">
    <source>
        <dbReference type="EMBL" id="WUR02169.1"/>
    </source>
</evidence>
<evidence type="ECO:0000259" key="5">
    <source>
        <dbReference type="PROSITE" id="PS51294"/>
    </source>
</evidence>
<evidence type="ECO:0000256" key="2">
    <source>
        <dbReference type="ARBA" id="ARBA00023125"/>
    </source>
</evidence>
<feature type="region of interest" description="Disordered" evidence="3">
    <location>
        <begin position="194"/>
        <end position="233"/>
    </location>
</feature>
<evidence type="ECO:0000259" key="4">
    <source>
        <dbReference type="PROSITE" id="PS50090"/>
    </source>
</evidence>
<dbReference type="Pfam" id="PF13921">
    <property type="entry name" value="Myb_DNA-bind_6"/>
    <property type="match status" value="1"/>
</dbReference>
<dbReference type="InterPro" id="IPR050560">
    <property type="entry name" value="MYB_TF"/>
</dbReference>
<dbReference type="InterPro" id="IPR017930">
    <property type="entry name" value="Myb_dom"/>
</dbReference>
<sequence length="294" mass="33805">MTKIVKGPWTKEEDRKLIDLISKYSPRNWSFISKLIGTRLGKQCRERWHNHLNPEIIKKPFSDDEYEKIVELQKKYGNKWSEIAKHLPGRTDNSIKNFWNSTISRRVPKMRVHSMFSSIEEYNKTCNKNREMLIYLNYSSVLKPFSRTRPYTETCSSIRLLSSQMSVGSSFNSSNMRSFTTSCSSIRPFSSQEYSSSQMSSSNQMSLSSHKPLSSQDNFSSQMPSSSQASLSSQMSLSSQKPFKIQSPATNPPLIRSHSVNFSARNSYDELYDEMDELDEAASIALLKIQSIYN</sequence>
<dbReference type="GO" id="GO:0000978">
    <property type="term" value="F:RNA polymerase II cis-regulatory region sequence-specific DNA binding"/>
    <property type="evidence" value="ECO:0007669"/>
    <property type="project" value="TreeGrafter"/>
</dbReference>
<evidence type="ECO:0000313" key="7">
    <source>
        <dbReference type="Proteomes" id="UP001334084"/>
    </source>
</evidence>
<dbReference type="Proteomes" id="UP001334084">
    <property type="component" value="Chromosome 1"/>
</dbReference>
<accession>A0AAX4J883</accession>
<keyword evidence="1" id="KW-0677">Repeat</keyword>
<dbReference type="PANTHER" id="PTHR45614">
    <property type="entry name" value="MYB PROTEIN-RELATED"/>
    <property type="match status" value="1"/>
</dbReference>
<feature type="domain" description="HTH myb-type" evidence="5">
    <location>
        <begin position="58"/>
        <end position="107"/>
    </location>
</feature>
<dbReference type="PROSITE" id="PS51294">
    <property type="entry name" value="HTH_MYB"/>
    <property type="match status" value="2"/>
</dbReference>
<protein>
    <submittedName>
        <fullName evidence="6">Myb-related protein</fullName>
    </submittedName>
</protein>
<dbReference type="SUPFAM" id="SSF46689">
    <property type="entry name" value="Homeodomain-like"/>
    <property type="match status" value="1"/>
</dbReference>